<dbReference type="Gene3D" id="2.40.20.10">
    <property type="entry name" value="Plasminogen Kringle 4"/>
    <property type="match status" value="1"/>
</dbReference>
<comment type="caution">
    <text evidence="7">Lacks conserved residue(s) required for the propagation of feature annotation.</text>
</comment>
<proteinExistence type="predicted"/>
<dbReference type="FunFam" id="2.40.20.10:FF:000002">
    <property type="entry name" value="Hepatocyte growth factor"/>
    <property type="match status" value="1"/>
</dbReference>
<keyword evidence="10" id="KW-1185">Reference proteome</keyword>
<dbReference type="PANTHER" id="PTHR24261:SF7">
    <property type="entry name" value="KRINGLE DOMAIN-CONTAINING PROTEIN"/>
    <property type="match status" value="1"/>
</dbReference>
<dbReference type="Proteomes" id="UP000694552">
    <property type="component" value="Unplaced"/>
</dbReference>
<dbReference type="InterPro" id="IPR018056">
    <property type="entry name" value="Kringle_CS"/>
</dbReference>
<dbReference type="AlphaFoldDB" id="A0A8C8E7C5"/>
<sequence length="108" mass="12296">MELWLLPSPGKKITTLSFQFSFNLGKGVDYRGTEAKTQKGVPCQNWVDNAPHKPNYTPEKYPNAGLEKNYCRNPDNDEKGPWCYTTDPATRFDYCNIPEFASAKVNKT</sequence>
<evidence type="ECO:0000313" key="10">
    <source>
        <dbReference type="Proteomes" id="UP000694552"/>
    </source>
</evidence>
<evidence type="ECO:0000256" key="6">
    <source>
        <dbReference type="ARBA" id="ARBA00023157"/>
    </source>
</evidence>
<accession>A0A8C8E7C5</accession>
<dbReference type="CDD" id="cd00108">
    <property type="entry name" value="KR"/>
    <property type="match status" value="1"/>
</dbReference>
<dbReference type="GO" id="GO:0005576">
    <property type="term" value="C:extracellular region"/>
    <property type="evidence" value="ECO:0007669"/>
    <property type="project" value="UniProtKB-SubCell"/>
</dbReference>
<name>A0A8C8E7C5_9STRI</name>
<keyword evidence="6" id="KW-1015">Disulfide bond</keyword>
<evidence type="ECO:0000259" key="8">
    <source>
        <dbReference type="PROSITE" id="PS50070"/>
    </source>
</evidence>
<keyword evidence="5" id="KW-0677">Repeat</keyword>
<comment type="subcellular location">
    <subcellularLocation>
        <location evidence="1">Secreted</location>
    </subcellularLocation>
</comment>
<dbReference type="SUPFAM" id="SSF57440">
    <property type="entry name" value="Kringle-like"/>
    <property type="match status" value="1"/>
</dbReference>
<dbReference type="PROSITE" id="PS50070">
    <property type="entry name" value="KRINGLE_2"/>
    <property type="match status" value="1"/>
</dbReference>
<evidence type="ECO:0000256" key="4">
    <source>
        <dbReference type="ARBA" id="ARBA00022729"/>
    </source>
</evidence>
<reference evidence="9" key="2">
    <citation type="submission" date="2025-09" db="UniProtKB">
        <authorList>
            <consortium name="Ensembl"/>
        </authorList>
    </citation>
    <scope>IDENTIFICATION</scope>
</reference>
<reference evidence="9" key="1">
    <citation type="submission" date="2025-08" db="UniProtKB">
        <authorList>
            <consortium name="Ensembl"/>
        </authorList>
    </citation>
    <scope>IDENTIFICATION</scope>
</reference>
<dbReference type="Pfam" id="PF00051">
    <property type="entry name" value="Kringle"/>
    <property type="match status" value="1"/>
</dbReference>
<evidence type="ECO:0000256" key="3">
    <source>
        <dbReference type="ARBA" id="ARBA00022572"/>
    </source>
</evidence>
<dbReference type="PANTHER" id="PTHR24261">
    <property type="entry name" value="PLASMINOGEN-RELATED"/>
    <property type="match status" value="1"/>
</dbReference>
<evidence type="ECO:0000313" key="9">
    <source>
        <dbReference type="Ensembl" id="ENSOSUP00000006525.1"/>
    </source>
</evidence>
<evidence type="ECO:0000256" key="7">
    <source>
        <dbReference type="PROSITE-ProRule" id="PRU00121"/>
    </source>
</evidence>
<dbReference type="InterPro" id="IPR050759">
    <property type="entry name" value="Serine_protease_kringle"/>
</dbReference>
<dbReference type="InterPro" id="IPR038178">
    <property type="entry name" value="Kringle_sf"/>
</dbReference>
<dbReference type="PROSITE" id="PS00021">
    <property type="entry name" value="KRINGLE_1"/>
    <property type="match status" value="1"/>
</dbReference>
<evidence type="ECO:0000256" key="1">
    <source>
        <dbReference type="ARBA" id="ARBA00004613"/>
    </source>
</evidence>
<keyword evidence="3 7" id="KW-0420">Kringle</keyword>
<keyword evidence="2" id="KW-0964">Secreted</keyword>
<dbReference type="InterPro" id="IPR013806">
    <property type="entry name" value="Kringle-like"/>
</dbReference>
<dbReference type="InterPro" id="IPR000001">
    <property type="entry name" value="Kringle"/>
</dbReference>
<protein>
    <recommendedName>
        <fullName evidence="8">Kringle domain-containing protein</fullName>
    </recommendedName>
</protein>
<keyword evidence="4" id="KW-0732">Signal</keyword>
<dbReference type="SMART" id="SM00130">
    <property type="entry name" value="KR"/>
    <property type="match status" value="1"/>
</dbReference>
<dbReference type="Ensembl" id="ENSOSUT00000006786.1">
    <property type="protein sequence ID" value="ENSOSUP00000006525.1"/>
    <property type="gene ID" value="ENSOSUG00000004787.1"/>
</dbReference>
<organism evidence="9 10">
    <name type="scientific">Otus sunia</name>
    <name type="common">Oriental scops-owl</name>
    <dbReference type="NCBI Taxonomy" id="257818"/>
    <lineage>
        <taxon>Eukaryota</taxon>
        <taxon>Metazoa</taxon>
        <taxon>Chordata</taxon>
        <taxon>Craniata</taxon>
        <taxon>Vertebrata</taxon>
        <taxon>Euteleostomi</taxon>
        <taxon>Archelosauria</taxon>
        <taxon>Archosauria</taxon>
        <taxon>Dinosauria</taxon>
        <taxon>Saurischia</taxon>
        <taxon>Theropoda</taxon>
        <taxon>Coelurosauria</taxon>
        <taxon>Aves</taxon>
        <taxon>Neognathae</taxon>
        <taxon>Neoaves</taxon>
        <taxon>Telluraves</taxon>
        <taxon>Strigiformes</taxon>
        <taxon>Strigidae</taxon>
        <taxon>Otus</taxon>
    </lineage>
</organism>
<evidence type="ECO:0000256" key="2">
    <source>
        <dbReference type="ARBA" id="ARBA00022525"/>
    </source>
</evidence>
<dbReference type="PRINTS" id="PR00018">
    <property type="entry name" value="KRINGLE"/>
</dbReference>
<feature type="domain" description="Kringle" evidence="8">
    <location>
        <begin position="21"/>
        <end position="100"/>
    </location>
</feature>
<evidence type="ECO:0000256" key="5">
    <source>
        <dbReference type="ARBA" id="ARBA00022737"/>
    </source>
</evidence>